<evidence type="ECO:0000313" key="8">
    <source>
        <dbReference type="Proteomes" id="UP000059680"/>
    </source>
</evidence>
<dbReference type="InterPro" id="IPR000109">
    <property type="entry name" value="POT_fam"/>
</dbReference>
<evidence type="ECO:0000256" key="4">
    <source>
        <dbReference type="ARBA" id="ARBA00022989"/>
    </source>
</evidence>
<feature type="transmembrane region" description="Helical" evidence="6">
    <location>
        <begin position="178"/>
        <end position="199"/>
    </location>
</feature>
<accession>A0A0P0XQX3</accession>
<proteinExistence type="inferred from homology"/>
<reference evidence="7 8" key="3">
    <citation type="journal article" date="2013" name="Rice">
        <title>Improvement of the Oryza sativa Nipponbare reference genome using next generation sequence and optical map data.</title>
        <authorList>
            <person name="Kawahara Y."/>
            <person name="de la Bastide M."/>
            <person name="Hamilton J.P."/>
            <person name="Kanamori H."/>
            <person name="McCombie W.R."/>
            <person name="Ouyang S."/>
            <person name="Schwartz D.C."/>
            <person name="Tanaka T."/>
            <person name="Wu J."/>
            <person name="Zhou S."/>
            <person name="Childs K.L."/>
            <person name="Davidson R.M."/>
            <person name="Lin H."/>
            <person name="Quesada-Ocampo L."/>
            <person name="Vaillancourt B."/>
            <person name="Sakai H."/>
            <person name="Lee S.S."/>
            <person name="Kim J."/>
            <person name="Numa H."/>
            <person name="Itoh T."/>
            <person name="Buell C.R."/>
            <person name="Matsumoto T."/>
        </authorList>
    </citation>
    <scope>NUCLEOTIDE SEQUENCE [LARGE SCALE GENOMIC DNA]</scope>
    <source>
        <strain evidence="8">cv. Nipponbare</strain>
    </source>
</reference>
<organism evidence="7 8">
    <name type="scientific">Oryza sativa subsp. japonica</name>
    <name type="common">Rice</name>
    <dbReference type="NCBI Taxonomy" id="39947"/>
    <lineage>
        <taxon>Eukaryota</taxon>
        <taxon>Viridiplantae</taxon>
        <taxon>Streptophyta</taxon>
        <taxon>Embryophyta</taxon>
        <taxon>Tracheophyta</taxon>
        <taxon>Spermatophyta</taxon>
        <taxon>Magnoliopsida</taxon>
        <taxon>Liliopsida</taxon>
        <taxon>Poales</taxon>
        <taxon>Poaceae</taxon>
        <taxon>BOP clade</taxon>
        <taxon>Oryzoideae</taxon>
        <taxon>Oryzeae</taxon>
        <taxon>Oryzinae</taxon>
        <taxon>Oryza</taxon>
        <taxon>Oryza sativa</taxon>
    </lineage>
</organism>
<feature type="transmembrane region" description="Helical" evidence="6">
    <location>
        <begin position="477"/>
        <end position="496"/>
    </location>
</feature>
<comment type="subcellular location">
    <subcellularLocation>
        <location evidence="1">Membrane</location>
        <topology evidence="1">Multi-pass membrane protein</topology>
    </subcellularLocation>
</comment>
<feature type="transmembrane region" description="Helical" evidence="6">
    <location>
        <begin position="554"/>
        <end position="573"/>
    </location>
</feature>
<feature type="transmembrane region" description="Helical" evidence="6">
    <location>
        <begin position="244"/>
        <end position="265"/>
    </location>
</feature>
<evidence type="ECO:0000256" key="6">
    <source>
        <dbReference type="SAM" id="Phobius"/>
    </source>
</evidence>
<evidence type="ECO:0000256" key="3">
    <source>
        <dbReference type="ARBA" id="ARBA00022692"/>
    </source>
</evidence>
<dbReference type="Proteomes" id="UP000059680">
    <property type="component" value="Chromosome 10"/>
</dbReference>
<feature type="transmembrane region" description="Helical" evidence="6">
    <location>
        <begin position="135"/>
        <end position="158"/>
    </location>
</feature>
<dbReference type="PaxDb" id="39947-A0A0P0XQX3"/>
<feature type="transmembrane region" description="Helical" evidence="6">
    <location>
        <begin position="360"/>
        <end position="379"/>
    </location>
</feature>
<dbReference type="AlphaFoldDB" id="A0A0P0XQX3"/>
<evidence type="ECO:0000256" key="1">
    <source>
        <dbReference type="ARBA" id="ARBA00004141"/>
    </source>
</evidence>
<dbReference type="InterPro" id="IPR036259">
    <property type="entry name" value="MFS_trans_sf"/>
</dbReference>
<feature type="transmembrane region" description="Helical" evidence="6">
    <location>
        <begin position="517"/>
        <end position="534"/>
    </location>
</feature>
<dbReference type="Gramene" id="Os10t0109700-00">
    <property type="protein sequence ID" value="Os10t0109700-00"/>
    <property type="gene ID" value="Os10g0109700"/>
</dbReference>
<name>A0A0P0XQX3_ORYSJ</name>
<evidence type="ECO:0000256" key="5">
    <source>
        <dbReference type="ARBA" id="ARBA00023136"/>
    </source>
</evidence>
<dbReference type="eggNOG" id="KOG1237">
    <property type="taxonomic scope" value="Eukaryota"/>
</dbReference>
<dbReference type="SMR" id="A0A0P0XQX3"/>
<comment type="similarity">
    <text evidence="2">Belongs to the major facilitator superfamily. Proton-dependent oligopeptide transporter (POT/PTR) (TC 2.A.17) family.</text>
</comment>
<dbReference type="GO" id="GO:0016020">
    <property type="term" value="C:membrane"/>
    <property type="evidence" value="ECO:0000318"/>
    <property type="project" value="GO_Central"/>
</dbReference>
<reference evidence="8" key="1">
    <citation type="journal article" date="2005" name="Nature">
        <title>The map-based sequence of the rice genome.</title>
        <authorList>
            <consortium name="International rice genome sequencing project (IRGSP)"/>
            <person name="Matsumoto T."/>
            <person name="Wu J."/>
            <person name="Kanamori H."/>
            <person name="Katayose Y."/>
            <person name="Fujisawa M."/>
            <person name="Namiki N."/>
            <person name="Mizuno H."/>
            <person name="Yamamoto K."/>
            <person name="Antonio B.A."/>
            <person name="Baba T."/>
            <person name="Sakata K."/>
            <person name="Nagamura Y."/>
            <person name="Aoki H."/>
            <person name="Arikawa K."/>
            <person name="Arita K."/>
            <person name="Bito T."/>
            <person name="Chiden Y."/>
            <person name="Fujitsuka N."/>
            <person name="Fukunaka R."/>
            <person name="Hamada M."/>
            <person name="Harada C."/>
            <person name="Hayashi A."/>
            <person name="Hijishita S."/>
            <person name="Honda M."/>
            <person name="Hosokawa S."/>
            <person name="Ichikawa Y."/>
            <person name="Idonuma A."/>
            <person name="Iijima M."/>
            <person name="Ikeda M."/>
            <person name="Ikeno M."/>
            <person name="Ito K."/>
            <person name="Ito S."/>
            <person name="Ito T."/>
            <person name="Ito Y."/>
            <person name="Ito Y."/>
            <person name="Iwabuchi A."/>
            <person name="Kamiya K."/>
            <person name="Karasawa W."/>
            <person name="Kurita K."/>
            <person name="Katagiri S."/>
            <person name="Kikuta A."/>
            <person name="Kobayashi H."/>
            <person name="Kobayashi N."/>
            <person name="Machita K."/>
            <person name="Maehara T."/>
            <person name="Masukawa M."/>
            <person name="Mizubayashi T."/>
            <person name="Mukai Y."/>
            <person name="Nagasaki H."/>
            <person name="Nagata Y."/>
            <person name="Naito S."/>
            <person name="Nakashima M."/>
            <person name="Nakama Y."/>
            <person name="Nakamichi Y."/>
            <person name="Nakamura M."/>
            <person name="Meguro A."/>
            <person name="Negishi M."/>
            <person name="Ohta I."/>
            <person name="Ohta T."/>
            <person name="Okamoto M."/>
            <person name="Ono N."/>
            <person name="Saji S."/>
            <person name="Sakaguchi M."/>
            <person name="Sakai K."/>
            <person name="Shibata M."/>
            <person name="Shimokawa T."/>
            <person name="Song J."/>
            <person name="Takazaki Y."/>
            <person name="Terasawa K."/>
            <person name="Tsugane M."/>
            <person name="Tsuji K."/>
            <person name="Ueda S."/>
            <person name="Waki K."/>
            <person name="Yamagata H."/>
            <person name="Yamamoto M."/>
            <person name="Yamamoto S."/>
            <person name="Yamane H."/>
            <person name="Yoshiki S."/>
            <person name="Yoshihara R."/>
            <person name="Yukawa K."/>
            <person name="Zhong H."/>
            <person name="Yano M."/>
            <person name="Yuan Q."/>
            <person name="Ouyang S."/>
            <person name="Liu J."/>
            <person name="Jones K.M."/>
            <person name="Gansberger K."/>
            <person name="Moffat K."/>
            <person name="Hill J."/>
            <person name="Bera J."/>
            <person name="Fadrosh D."/>
            <person name="Jin S."/>
            <person name="Johri S."/>
            <person name="Kim M."/>
            <person name="Overton L."/>
            <person name="Reardon M."/>
            <person name="Tsitrin T."/>
            <person name="Vuong H."/>
            <person name="Weaver B."/>
            <person name="Ciecko A."/>
            <person name="Tallon L."/>
            <person name="Jackson J."/>
            <person name="Pai G."/>
            <person name="Aken S.V."/>
            <person name="Utterback T."/>
            <person name="Reidmuller S."/>
            <person name="Feldblyum T."/>
            <person name="Hsiao J."/>
            <person name="Zismann V."/>
            <person name="Iobst S."/>
            <person name="de Vazeille A.R."/>
            <person name="Buell C.R."/>
            <person name="Ying K."/>
            <person name="Li Y."/>
            <person name="Lu T."/>
            <person name="Huang Y."/>
            <person name="Zhao Q."/>
            <person name="Feng Q."/>
            <person name="Zhang L."/>
            <person name="Zhu J."/>
            <person name="Weng Q."/>
            <person name="Mu J."/>
            <person name="Lu Y."/>
            <person name="Fan D."/>
            <person name="Liu Y."/>
            <person name="Guan J."/>
            <person name="Zhang Y."/>
            <person name="Yu S."/>
            <person name="Liu X."/>
            <person name="Zhang Y."/>
            <person name="Hong G."/>
            <person name="Han B."/>
            <person name="Choisne N."/>
            <person name="Demange N."/>
            <person name="Orjeda G."/>
            <person name="Samain S."/>
            <person name="Cattolico L."/>
            <person name="Pelletier E."/>
            <person name="Couloux A."/>
            <person name="Segurens B."/>
            <person name="Wincker P."/>
            <person name="D'Hont A."/>
            <person name="Scarpelli C."/>
            <person name="Weissenbach J."/>
            <person name="Salanoubat M."/>
            <person name="Quetier F."/>
            <person name="Yu Y."/>
            <person name="Kim H.R."/>
            <person name="Rambo T."/>
            <person name="Currie J."/>
            <person name="Collura K."/>
            <person name="Luo M."/>
            <person name="Yang T."/>
            <person name="Ammiraju J.S.S."/>
            <person name="Engler F."/>
            <person name="Soderlund C."/>
            <person name="Wing R.A."/>
            <person name="Palmer L.E."/>
            <person name="de la Bastide M."/>
            <person name="Spiegel L."/>
            <person name="Nascimento L."/>
            <person name="Zutavern T."/>
            <person name="O'Shaughnessy A."/>
            <person name="Dike S."/>
            <person name="Dedhia N."/>
            <person name="Preston R."/>
            <person name="Balija V."/>
            <person name="McCombie W.R."/>
            <person name="Chow T."/>
            <person name="Chen H."/>
            <person name="Chung M."/>
            <person name="Chen C."/>
            <person name="Shaw J."/>
            <person name="Wu H."/>
            <person name="Hsiao K."/>
            <person name="Chao Y."/>
            <person name="Chu M."/>
            <person name="Cheng C."/>
            <person name="Hour A."/>
            <person name="Lee P."/>
            <person name="Lin S."/>
            <person name="Lin Y."/>
            <person name="Liou J."/>
            <person name="Liu S."/>
            <person name="Hsing Y."/>
            <person name="Raghuvanshi S."/>
            <person name="Mohanty A."/>
            <person name="Bharti A.K."/>
            <person name="Gaur A."/>
            <person name="Gupta V."/>
            <person name="Kumar D."/>
            <person name="Ravi V."/>
            <person name="Vij S."/>
            <person name="Kapur A."/>
            <person name="Khurana P."/>
            <person name="Khurana P."/>
            <person name="Khurana J.P."/>
            <person name="Tyagi A.K."/>
            <person name="Gaikwad K."/>
            <person name="Singh A."/>
            <person name="Dalal V."/>
            <person name="Srivastava S."/>
            <person name="Dixit A."/>
            <person name="Pal A.K."/>
            <person name="Ghazi I.A."/>
            <person name="Yadav M."/>
            <person name="Pandit A."/>
            <person name="Bhargava A."/>
            <person name="Sureshbabu K."/>
            <person name="Batra K."/>
            <person name="Sharma T.R."/>
            <person name="Mohapatra T."/>
            <person name="Singh N.K."/>
            <person name="Messing J."/>
            <person name="Nelson A.B."/>
            <person name="Fuks G."/>
            <person name="Kavchok S."/>
            <person name="Keizer G."/>
            <person name="Linton E."/>
            <person name="Llaca V."/>
            <person name="Song R."/>
            <person name="Tanyolac B."/>
            <person name="Young S."/>
            <person name="Ho-Il K."/>
            <person name="Hahn J.H."/>
            <person name="Sangsakoo G."/>
            <person name="Vanavichit A."/>
            <person name="de Mattos Luiz.A.T."/>
            <person name="Zimmer P.D."/>
            <person name="Malone G."/>
            <person name="Dellagostin O."/>
            <person name="de Oliveira A.C."/>
            <person name="Bevan M."/>
            <person name="Bancroft I."/>
            <person name="Minx P."/>
            <person name="Cordum H."/>
            <person name="Wilson R."/>
            <person name="Cheng Z."/>
            <person name="Jin W."/>
            <person name="Jiang J."/>
            <person name="Leong S.A."/>
            <person name="Iwama H."/>
            <person name="Gojobori T."/>
            <person name="Itoh T."/>
            <person name="Niimura Y."/>
            <person name="Fujii Y."/>
            <person name="Habara T."/>
            <person name="Sakai H."/>
            <person name="Sato Y."/>
            <person name="Wilson G."/>
            <person name="Kumar K."/>
            <person name="McCouch S."/>
            <person name="Juretic N."/>
            <person name="Hoen D."/>
            <person name="Wright S."/>
            <person name="Bruskiewich R."/>
            <person name="Bureau T."/>
            <person name="Miyao A."/>
            <person name="Hirochika H."/>
            <person name="Nishikawa T."/>
            <person name="Kadowaki K."/>
            <person name="Sugiura M."/>
            <person name="Burr B."/>
            <person name="Sasaki T."/>
        </authorList>
    </citation>
    <scope>NUCLEOTIDE SEQUENCE [LARGE SCALE GENOMIC DNA]</scope>
    <source>
        <strain evidence="8">cv. Nipponbare</strain>
    </source>
</reference>
<dbReference type="EMBL" id="AP014966">
    <property type="protein sequence ID" value="BAT09622.1"/>
    <property type="molecule type" value="Genomic_DNA"/>
</dbReference>
<dbReference type="GO" id="GO:0022857">
    <property type="term" value="F:transmembrane transporter activity"/>
    <property type="evidence" value="ECO:0000318"/>
    <property type="project" value="GO_Central"/>
</dbReference>
<dbReference type="Gene3D" id="1.20.1250.20">
    <property type="entry name" value="MFS general substrate transporter like domains"/>
    <property type="match status" value="1"/>
</dbReference>
<evidence type="ECO:0000313" key="7">
    <source>
        <dbReference type="EMBL" id="BAT09622.1"/>
    </source>
</evidence>
<feature type="transmembrane region" description="Helical" evidence="6">
    <location>
        <begin position="219"/>
        <end position="238"/>
    </location>
</feature>
<gene>
    <name evidence="7" type="ordered locus">Os10g0109700</name>
    <name evidence="7" type="ORF">OSNPB_100109700</name>
</gene>
<evidence type="ECO:0000256" key="2">
    <source>
        <dbReference type="ARBA" id="ARBA00005982"/>
    </source>
</evidence>
<dbReference type="InParanoid" id="A0A0P0XQX3"/>
<reference evidence="7 8" key="2">
    <citation type="journal article" date="2013" name="Plant Cell Physiol.">
        <title>Rice Annotation Project Database (RAP-DB): an integrative and interactive database for rice genomics.</title>
        <authorList>
            <person name="Sakai H."/>
            <person name="Lee S.S."/>
            <person name="Tanaka T."/>
            <person name="Numa H."/>
            <person name="Kim J."/>
            <person name="Kawahara Y."/>
            <person name="Wakimoto H."/>
            <person name="Yang C.C."/>
            <person name="Iwamoto M."/>
            <person name="Abe T."/>
            <person name="Yamada Y."/>
            <person name="Muto A."/>
            <person name="Inokuchi H."/>
            <person name="Ikemura T."/>
            <person name="Matsumoto T."/>
            <person name="Sasaki T."/>
            <person name="Itoh T."/>
        </authorList>
    </citation>
    <scope>NUCLEOTIDE SEQUENCE [LARGE SCALE GENOMIC DNA]</scope>
    <source>
        <strain evidence="8">cv. Nipponbare</strain>
    </source>
</reference>
<dbReference type="PANTHER" id="PTHR11654">
    <property type="entry name" value="OLIGOPEPTIDE TRANSPORTER-RELATED"/>
    <property type="match status" value="1"/>
</dbReference>
<dbReference type="OMA" id="WIADDID"/>
<dbReference type="GO" id="GO:0055085">
    <property type="term" value="P:transmembrane transport"/>
    <property type="evidence" value="ECO:0000318"/>
    <property type="project" value="GO_Central"/>
</dbReference>
<feature type="transmembrane region" description="Helical" evidence="6">
    <location>
        <begin position="391"/>
        <end position="416"/>
    </location>
</feature>
<sequence>MLPVQFLHVLNSYRCYMVFTNFPYLLFPFQPVLYQLHRSAGSCNKLHIEIRFVVKYEFIRDGMLGAVGVLRGAVQPGDIPDDAIAAGKCRSSQELQHVAGHLLHRSPRRCHRRRLLPRPIPHHPRLLLHLHHRKLDLIILVDFTQLSLTMTIGMGTMALSGASPAVISRSTQPAVFSLGLYLMAIGAGCIKSCVGPFGADQFDGGDAMERPKKSSYFNWFYFAMYVGALVSGSAVVWLQDNFGWLLGFGVPALCTVLAMASFLLGSAMYRYHQPRGSQVVRACQVVVAAVRKRNVVLPHDGFVLYDGPAEEGRRMAHTDQFSFLDKAAVAVAVPSSAAAQPWRLCTVTQVEELKAIVRMLPVWATGIVYCMVLVQQPLFPVQGRAMRRRLGVAFAVPAASLNSVYAAAMLVLVPLYDAAVVPAARRLTGSERGLTELQRIGAGMALSVAAMAAAATVEGRRLAAAGEVSIAWQVPQYVLLGASAVLAHIGQLEFFYNQAPDSMRSLCSALGHMTCSLGSYLSSVVVTVVSHATARGGSPGWIADDIDDGHLDRFFWLVAGLSSINLVVFICCAKRYKYKDSIN</sequence>
<keyword evidence="4 6" id="KW-1133">Transmembrane helix</keyword>
<keyword evidence="5 6" id="KW-0472">Membrane</keyword>
<dbReference type="Pfam" id="PF00854">
    <property type="entry name" value="PTR2"/>
    <property type="match status" value="1"/>
</dbReference>
<dbReference type="SUPFAM" id="SSF103473">
    <property type="entry name" value="MFS general substrate transporter"/>
    <property type="match status" value="1"/>
</dbReference>
<protein>
    <submittedName>
        <fullName evidence="7">Os10g0109700 protein</fullName>
    </submittedName>
</protein>
<feature type="transmembrane region" description="Helical" evidence="6">
    <location>
        <begin position="437"/>
        <end position="457"/>
    </location>
</feature>
<keyword evidence="8" id="KW-1185">Reference proteome</keyword>
<keyword evidence="3 6" id="KW-0812">Transmembrane</keyword>